<dbReference type="Proteomes" id="UP000286576">
    <property type="component" value="Unassembled WGS sequence"/>
</dbReference>
<feature type="domain" description="Phage tail collar" evidence="1">
    <location>
        <begin position="15"/>
        <end position="71"/>
    </location>
</feature>
<gene>
    <name evidence="2" type="ORF">D2V07_09900</name>
</gene>
<keyword evidence="3" id="KW-1185">Reference proteome</keyword>
<dbReference type="SUPFAM" id="SSF88874">
    <property type="entry name" value="Receptor-binding domain of short tail fibre protein gp12"/>
    <property type="match status" value="1"/>
</dbReference>
<reference evidence="2 3" key="1">
    <citation type="submission" date="2018-08" db="EMBL/GenBank/DDBJ databases">
        <title>Erythrobacter zhengii sp.nov., a bacterium isolated from deep-sea sediment.</title>
        <authorList>
            <person name="Fang C."/>
            <person name="Wu Y.-H."/>
            <person name="Sun C."/>
            <person name="Wang H."/>
            <person name="Cheng H."/>
            <person name="Meng F.-X."/>
            <person name="Wang C.-S."/>
            <person name="Xu X.-W."/>
        </authorList>
    </citation>
    <scope>NUCLEOTIDE SEQUENCE [LARGE SCALE GENOMIC DNA]</scope>
    <source>
        <strain evidence="2 3">V18</strain>
    </source>
</reference>
<sequence>MTAAPAQAGDLPMIGEIVPYAFTFCPRDWAHADGQLLSIAQNTALFSLYGTTYGGDGRTTFALPDLRGRVPMGQGTGPGLTTRQMGQRFGSETNTLSINQMPAHNHDPRMNVSTSDAISRNPINSYFAQSADNKFEAGTNVTGDQMAPGAISSSTVGGSQAVNNIAPTLVLRYCVALYGIFPSRN</sequence>
<dbReference type="Pfam" id="PF07484">
    <property type="entry name" value="Collar"/>
    <property type="match status" value="1"/>
</dbReference>
<evidence type="ECO:0000313" key="3">
    <source>
        <dbReference type="Proteomes" id="UP000286576"/>
    </source>
</evidence>
<proteinExistence type="predicted"/>
<dbReference type="Gene3D" id="3.90.1340.10">
    <property type="entry name" value="Phage tail collar domain"/>
    <property type="match status" value="1"/>
</dbReference>
<dbReference type="OrthoDB" id="9810174at2"/>
<comment type="caution">
    <text evidence="2">The sequence shown here is derived from an EMBL/GenBank/DDBJ whole genome shotgun (WGS) entry which is preliminary data.</text>
</comment>
<protein>
    <submittedName>
        <fullName evidence="2">Phage tail protein</fullName>
    </submittedName>
</protein>
<dbReference type="AlphaFoldDB" id="A0A418NS55"/>
<dbReference type="InterPro" id="IPR037053">
    <property type="entry name" value="Phage_tail_collar_dom_sf"/>
</dbReference>
<name>A0A418NS55_9SPHN</name>
<accession>A0A418NS55</accession>
<dbReference type="InterPro" id="IPR011083">
    <property type="entry name" value="Phage_tail_collar_dom"/>
</dbReference>
<evidence type="ECO:0000313" key="2">
    <source>
        <dbReference type="EMBL" id="RIV85979.1"/>
    </source>
</evidence>
<evidence type="ECO:0000259" key="1">
    <source>
        <dbReference type="Pfam" id="PF07484"/>
    </source>
</evidence>
<dbReference type="EMBL" id="QXFL01000004">
    <property type="protein sequence ID" value="RIV85979.1"/>
    <property type="molecule type" value="Genomic_DNA"/>
</dbReference>
<organism evidence="2 3">
    <name type="scientific">Aurantiacibacter zhengii</name>
    <dbReference type="NCBI Taxonomy" id="2307003"/>
    <lineage>
        <taxon>Bacteria</taxon>
        <taxon>Pseudomonadati</taxon>
        <taxon>Pseudomonadota</taxon>
        <taxon>Alphaproteobacteria</taxon>
        <taxon>Sphingomonadales</taxon>
        <taxon>Erythrobacteraceae</taxon>
        <taxon>Aurantiacibacter</taxon>
    </lineage>
</organism>